<dbReference type="AlphaFoldDB" id="T0L4X3"/>
<dbReference type="Proteomes" id="UP000015530">
    <property type="component" value="Unassembled WGS sequence"/>
</dbReference>
<organism evidence="1 2">
    <name type="scientific">Colletotrichum gloeosporioides (strain Cg-14)</name>
    <name type="common">Anthracnose fungus</name>
    <name type="synonym">Glomerella cingulata</name>
    <dbReference type="NCBI Taxonomy" id="1237896"/>
    <lineage>
        <taxon>Eukaryota</taxon>
        <taxon>Fungi</taxon>
        <taxon>Dikarya</taxon>
        <taxon>Ascomycota</taxon>
        <taxon>Pezizomycotina</taxon>
        <taxon>Sordariomycetes</taxon>
        <taxon>Hypocreomycetidae</taxon>
        <taxon>Glomerellales</taxon>
        <taxon>Glomerellaceae</taxon>
        <taxon>Colletotrichum</taxon>
        <taxon>Colletotrichum gloeosporioides species complex</taxon>
    </lineage>
</organism>
<gene>
    <name evidence="1" type="ORF">CGLO_18066</name>
</gene>
<protein>
    <submittedName>
        <fullName evidence="1">Uncharacterized protein</fullName>
    </submittedName>
</protein>
<dbReference type="HOGENOM" id="CLU_3433152_0_0_1"/>
<dbReference type="EMBL" id="AMYD01004358">
    <property type="protein sequence ID" value="EQB43290.1"/>
    <property type="molecule type" value="Genomic_DNA"/>
</dbReference>
<evidence type="ECO:0000313" key="2">
    <source>
        <dbReference type="Proteomes" id="UP000015530"/>
    </source>
</evidence>
<evidence type="ECO:0000313" key="1">
    <source>
        <dbReference type="EMBL" id="EQB43290.1"/>
    </source>
</evidence>
<reference evidence="2" key="1">
    <citation type="journal article" date="2013" name="Mol. Plant Microbe Interact.">
        <title>Global aspects of pacC regulation of pathogenicity genes in Colletotrichum gloeosporioides as revealed by transcriptome analysis.</title>
        <authorList>
            <person name="Alkan N."/>
            <person name="Meng X."/>
            <person name="Friedlander G."/>
            <person name="Reuveni E."/>
            <person name="Sukno S."/>
            <person name="Sherman A."/>
            <person name="Thon M."/>
            <person name="Fluhr R."/>
            <person name="Prusky D."/>
        </authorList>
    </citation>
    <scope>NUCLEOTIDE SEQUENCE [LARGE SCALE GENOMIC DNA]</scope>
    <source>
        <strain evidence="2">Cg-14</strain>
    </source>
</reference>
<name>T0L4X3_COLGC</name>
<sequence length="16" mass="1828">MSRFIASFNGAHPVFF</sequence>
<proteinExistence type="predicted"/>
<accession>T0L4X3</accession>
<comment type="caution">
    <text evidence="1">The sequence shown here is derived from an EMBL/GenBank/DDBJ whole genome shotgun (WGS) entry which is preliminary data.</text>
</comment>